<name>A0A9P7Z743_9HELO</name>
<gene>
    <name evidence="2" type="ORF">BJ878DRAFT_391160</name>
</gene>
<accession>A0A9P7Z743</accession>
<keyword evidence="1" id="KW-0472">Membrane</keyword>
<dbReference type="Proteomes" id="UP000887226">
    <property type="component" value="Unassembled WGS sequence"/>
</dbReference>
<reference evidence="2" key="1">
    <citation type="journal article" date="2021" name="IMA Fungus">
        <title>Genomic characterization of three marine fungi, including Emericellopsis atlantica sp. nov. with signatures of a generalist lifestyle and marine biomass degradation.</title>
        <authorList>
            <person name="Hagestad O.C."/>
            <person name="Hou L."/>
            <person name="Andersen J.H."/>
            <person name="Hansen E.H."/>
            <person name="Altermark B."/>
            <person name="Li C."/>
            <person name="Kuhnert E."/>
            <person name="Cox R.J."/>
            <person name="Crous P.W."/>
            <person name="Spatafora J.W."/>
            <person name="Lail K."/>
            <person name="Amirebrahimi M."/>
            <person name="Lipzen A."/>
            <person name="Pangilinan J."/>
            <person name="Andreopoulos W."/>
            <person name="Hayes R.D."/>
            <person name="Ng V."/>
            <person name="Grigoriev I.V."/>
            <person name="Jackson S.A."/>
            <person name="Sutton T.D.S."/>
            <person name="Dobson A.D.W."/>
            <person name="Rama T."/>
        </authorList>
    </citation>
    <scope>NUCLEOTIDE SEQUENCE</scope>
    <source>
        <strain evidence="2">TRa3180A</strain>
    </source>
</reference>
<keyword evidence="3" id="KW-1185">Reference proteome</keyword>
<comment type="caution">
    <text evidence="2">The sequence shown here is derived from an EMBL/GenBank/DDBJ whole genome shotgun (WGS) entry which is preliminary data.</text>
</comment>
<sequence>LYYHAPICAVMNLIVAMITEISSFALSDVSRAGVLVLLLNTSIIFLLNLSSVFL</sequence>
<protein>
    <submittedName>
        <fullName evidence="2">Uncharacterized protein</fullName>
    </submittedName>
</protein>
<feature type="transmembrane region" description="Helical" evidence="1">
    <location>
        <begin position="32"/>
        <end position="53"/>
    </location>
</feature>
<evidence type="ECO:0000313" key="2">
    <source>
        <dbReference type="EMBL" id="KAG9246486.1"/>
    </source>
</evidence>
<organism evidence="2 3">
    <name type="scientific">Calycina marina</name>
    <dbReference type="NCBI Taxonomy" id="1763456"/>
    <lineage>
        <taxon>Eukaryota</taxon>
        <taxon>Fungi</taxon>
        <taxon>Dikarya</taxon>
        <taxon>Ascomycota</taxon>
        <taxon>Pezizomycotina</taxon>
        <taxon>Leotiomycetes</taxon>
        <taxon>Helotiales</taxon>
        <taxon>Pezizellaceae</taxon>
        <taxon>Calycina</taxon>
    </lineage>
</organism>
<keyword evidence="1" id="KW-0812">Transmembrane</keyword>
<evidence type="ECO:0000313" key="3">
    <source>
        <dbReference type="Proteomes" id="UP000887226"/>
    </source>
</evidence>
<proteinExistence type="predicted"/>
<feature type="non-terminal residue" evidence="2">
    <location>
        <position position="1"/>
    </location>
</feature>
<evidence type="ECO:0000256" key="1">
    <source>
        <dbReference type="SAM" id="Phobius"/>
    </source>
</evidence>
<dbReference type="AlphaFoldDB" id="A0A9P7Z743"/>
<feature type="non-terminal residue" evidence="2">
    <location>
        <position position="54"/>
    </location>
</feature>
<dbReference type="EMBL" id="MU253802">
    <property type="protein sequence ID" value="KAG9246486.1"/>
    <property type="molecule type" value="Genomic_DNA"/>
</dbReference>
<feature type="transmembrane region" description="Helical" evidence="1">
    <location>
        <begin position="7"/>
        <end position="26"/>
    </location>
</feature>
<keyword evidence="1" id="KW-1133">Transmembrane helix</keyword>